<organism evidence="2 3">
    <name type="scientific">Tulasnella calospora MUT 4182</name>
    <dbReference type="NCBI Taxonomy" id="1051891"/>
    <lineage>
        <taxon>Eukaryota</taxon>
        <taxon>Fungi</taxon>
        <taxon>Dikarya</taxon>
        <taxon>Basidiomycota</taxon>
        <taxon>Agaricomycotina</taxon>
        <taxon>Agaricomycetes</taxon>
        <taxon>Cantharellales</taxon>
        <taxon>Tulasnellaceae</taxon>
        <taxon>Tulasnella</taxon>
    </lineage>
</organism>
<sequence>MNASKRCFTGIAHAMSKIEQLSWKEIRGRARSAAGSHSSLNKHTQLVRWVRSQNEVTGNGRTHGRIPRKSFITRNGSG</sequence>
<name>A0A0C3QIS4_9AGAM</name>
<dbReference type="HOGENOM" id="CLU_2623838_0_0_1"/>
<protein>
    <submittedName>
        <fullName evidence="2">Uncharacterized protein</fullName>
    </submittedName>
</protein>
<feature type="region of interest" description="Disordered" evidence="1">
    <location>
        <begin position="56"/>
        <end position="78"/>
    </location>
</feature>
<dbReference type="AlphaFoldDB" id="A0A0C3QIS4"/>
<dbReference type="EMBL" id="KN823018">
    <property type="protein sequence ID" value="KIO26821.1"/>
    <property type="molecule type" value="Genomic_DNA"/>
</dbReference>
<dbReference type="Proteomes" id="UP000054248">
    <property type="component" value="Unassembled WGS sequence"/>
</dbReference>
<accession>A0A0C3QIS4</accession>
<evidence type="ECO:0000313" key="2">
    <source>
        <dbReference type="EMBL" id="KIO26821.1"/>
    </source>
</evidence>
<reference evidence="2 3" key="1">
    <citation type="submission" date="2014-04" db="EMBL/GenBank/DDBJ databases">
        <authorList>
            <consortium name="DOE Joint Genome Institute"/>
            <person name="Kuo A."/>
            <person name="Girlanda M."/>
            <person name="Perotto S."/>
            <person name="Kohler A."/>
            <person name="Nagy L.G."/>
            <person name="Floudas D."/>
            <person name="Copeland A."/>
            <person name="Barry K.W."/>
            <person name="Cichocki N."/>
            <person name="Veneault-Fourrey C."/>
            <person name="LaButti K."/>
            <person name="Lindquist E.A."/>
            <person name="Lipzen A."/>
            <person name="Lundell T."/>
            <person name="Morin E."/>
            <person name="Murat C."/>
            <person name="Sun H."/>
            <person name="Tunlid A."/>
            <person name="Henrissat B."/>
            <person name="Grigoriev I.V."/>
            <person name="Hibbett D.S."/>
            <person name="Martin F."/>
            <person name="Nordberg H.P."/>
            <person name="Cantor M.N."/>
            <person name="Hua S.X."/>
        </authorList>
    </citation>
    <scope>NUCLEOTIDE SEQUENCE [LARGE SCALE GENOMIC DNA]</scope>
    <source>
        <strain evidence="2 3">MUT 4182</strain>
    </source>
</reference>
<reference evidence="3" key="2">
    <citation type="submission" date="2015-01" db="EMBL/GenBank/DDBJ databases">
        <title>Evolutionary Origins and Diversification of the Mycorrhizal Mutualists.</title>
        <authorList>
            <consortium name="DOE Joint Genome Institute"/>
            <consortium name="Mycorrhizal Genomics Consortium"/>
            <person name="Kohler A."/>
            <person name="Kuo A."/>
            <person name="Nagy L.G."/>
            <person name="Floudas D."/>
            <person name="Copeland A."/>
            <person name="Barry K.W."/>
            <person name="Cichocki N."/>
            <person name="Veneault-Fourrey C."/>
            <person name="LaButti K."/>
            <person name="Lindquist E.A."/>
            <person name="Lipzen A."/>
            <person name="Lundell T."/>
            <person name="Morin E."/>
            <person name="Murat C."/>
            <person name="Riley R."/>
            <person name="Ohm R."/>
            <person name="Sun H."/>
            <person name="Tunlid A."/>
            <person name="Henrissat B."/>
            <person name="Grigoriev I.V."/>
            <person name="Hibbett D.S."/>
            <person name="Martin F."/>
        </authorList>
    </citation>
    <scope>NUCLEOTIDE SEQUENCE [LARGE SCALE GENOMIC DNA]</scope>
    <source>
        <strain evidence="3">MUT 4182</strain>
    </source>
</reference>
<gene>
    <name evidence="2" type="ORF">M407DRAFT_196641</name>
</gene>
<evidence type="ECO:0000256" key="1">
    <source>
        <dbReference type="SAM" id="MobiDB-lite"/>
    </source>
</evidence>
<evidence type="ECO:0000313" key="3">
    <source>
        <dbReference type="Proteomes" id="UP000054248"/>
    </source>
</evidence>
<proteinExistence type="predicted"/>
<keyword evidence="3" id="KW-1185">Reference proteome</keyword>